<comment type="caution">
    <text evidence="6">The sequence shown here is derived from an EMBL/GenBank/DDBJ whole genome shotgun (WGS) entry which is preliminary data.</text>
</comment>
<feature type="compositionally biased region" description="Polar residues" evidence="4">
    <location>
        <begin position="139"/>
        <end position="153"/>
    </location>
</feature>
<comment type="similarity">
    <text evidence="3">Belongs to the UTP5 family.</text>
</comment>
<evidence type="ECO:0000256" key="2">
    <source>
        <dbReference type="ARBA" id="ARBA00023242"/>
    </source>
</evidence>
<feature type="compositionally biased region" description="Acidic residues" evidence="4">
    <location>
        <begin position="56"/>
        <end position="74"/>
    </location>
</feature>
<feature type="region of interest" description="Disordered" evidence="4">
    <location>
        <begin position="331"/>
        <end position="425"/>
    </location>
</feature>
<feature type="domain" description="Small-subunit processome Utp12" evidence="5">
    <location>
        <begin position="178"/>
        <end position="279"/>
    </location>
</feature>
<dbReference type="PANTHER" id="PTHR44267">
    <property type="entry name" value="WD REPEAT-CONTAINING PROTEIN 43"/>
    <property type="match status" value="1"/>
</dbReference>
<sequence length="425" mass="45907">MSAKRKSFTSVAKPVVRPSPKNATKARIDESRTAVTSGSASKSHSKVTAEVISSDSQEDQSGIEDEESEEEADTIPEKQRIAGPKDTKPESGGDVDVEDTEMASPKADDGESDSEDASPTFGDLVRGTTSTTVDVPTTLAAQSSSAVSRTAAQPRSMLPPVTSTSLGTVLNQALKTDDRDLLESCLQVNDVAIIQNTINRMDSALACTLLTKLADRMHRRPGRALSLMRWMQWTLIAHGGTLVTQAGLVNKLDNLRRVLEERGRGLPKLLALKGKLEMLDMQMQYRRAIRNAKGGSDGDESENPDEPGVVYVEGEDEELKRLSGEIKALTNGTRTRGGDEDDLGGLNGIGDEDSEDDSDEEEEDDDLAEDGDDLTDAESLDEDSVDHDDVEEESADEDVEEDQDDEDSAPPAKMQKVSAKAGRRK</sequence>
<dbReference type="Pfam" id="PF04003">
    <property type="entry name" value="Utp12"/>
    <property type="match status" value="1"/>
</dbReference>
<dbReference type="GO" id="GO:0005730">
    <property type="term" value="C:nucleolus"/>
    <property type="evidence" value="ECO:0007669"/>
    <property type="project" value="TreeGrafter"/>
</dbReference>
<dbReference type="GO" id="GO:0000462">
    <property type="term" value="P:maturation of SSU-rRNA from tricistronic rRNA transcript (SSU-rRNA, 5.8S rRNA, LSU-rRNA)"/>
    <property type="evidence" value="ECO:0007669"/>
    <property type="project" value="TreeGrafter"/>
</dbReference>
<feature type="region of interest" description="Disordered" evidence="4">
    <location>
        <begin position="1"/>
        <end position="160"/>
    </location>
</feature>
<dbReference type="AlphaFoldDB" id="A0AAJ0B5D4"/>
<proteinExistence type="inferred from homology"/>
<dbReference type="Proteomes" id="UP001239445">
    <property type="component" value="Unassembled WGS sequence"/>
</dbReference>
<name>A0AAJ0B5D4_9PEZI</name>
<evidence type="ECO:0000256" key="4">
    <source>
        <dbReference type="SAM" id="MobiDB-lite"/>
    </source>
</evidence>
<evidence type="ECO:0000313" key="6">
    <source>
        <dbReference type="EMBL" id="KAK1751114.1"/>
    </source>
</evidence>
<dbReference type="EMBL" id="MU839843">
    <property type="protein sequence ID" value="KAK1751114.1"/>
    <property type="molecule type" value="Genomic_DNA"/>
</dbReference>
<evidence type="ECO:0000259" key="5">
    <source>
        <dbReference type="Pfam" id="PF04003"/>
    </source>
</evidence>
<feature type="compositionally biased region" description="Basic and acidic residues" evidence="4">
    <location>
        <begin position="75"/>
        <end position="91"/>
    </location>
</feature>
<feature type="compositionally biased region" description="Acidic residues" evidence="4">
    <location>
        <begin position="350"/>
        <end position="408"/>
    </location>
</feature>
<evidence type="ECO:0000313" key="7">
    <source>
        <dbReference type="Proteomes" id="UP001239445"/>
    </source>
</evidence>
<protein>
    <submittedName>
        <fullName evidence="6">U3 small nucleolar RNA-associated protein 5</fullName>
    </submittedName>
</protein>
<evidence type="ECO:0000256" key="3">
    <source>
        <dbReference type="ARBA" id="ARBA00038335"/>
    </source>
</evidence>
<dbReference type="InterPro" id="IPR052414">
    <property type="entry name" value="U3_snoRNA-assoc_WDR"/>
</dbReference>
<keyword evidence="2" id="KW-0539">Nucleus</keyword>
<dbReference type="PANTHER" id="PTHR44267:SF1">
    <property type="entry name" value="WD REPEAT-CONTAINING PROTEIN 43"/>
    <property type="match status" value="1"/>
</dbReference>
<evidence type="ECO:0000256" key="1">
    <source>
        <dbReference type="ARBA" id="ARBA00004123"/>
    </source>
</evidence>
<reference evidence="6" key="1">
    <citation type="submission" date="2023-06" db="EMBL/GenBank/DDBJ databases">
        <title>Genome-scale phylogeny and comparative genomics of the fungal order Sordariales.</title>
        <authorList>
            <consortium name="Lawrence Berkeley National Laboratory"/>
            <person name="Hensen N."/>
            <person name="Bonometti L."/>
            <person name="Westerberg I."/>
            <person name="Brannstrom I.O."/>
            <person name="Guillou S."/>
            <person name="Cros-Aarteil S."/>
            <person name="Calhoun S."/>
            <person name="Haridas S."/>
            <person name="Kuo A."/>
            <person name="Mondo S."/>
            <person name="Pangilinan J."/>
            <person name="Riley R."/>
            <person name="Labutti K."/>
            <person name="Andreopoulos B."/>
            <person name="Lipzen A."/>
            <person name="Chen C."/>
            <person name="Yanf M."/>
            <person name="Daum C."/>
            <person name="Ng V."/>
            <person name="Clum A."/>
            <person name="Steindorff A."/>
            <person name="Ohm R."/>
            <person name="Martin F."/>
            <person name="Silar P."/>
            <person name="Natvig D."/>
            <person name="Lalanne C."/>
            <person name="Gautier V."/>
            <person name="Ament-Velasquez S.L."/>
            <person name="Kruys A."/>
            <person name="Hutchinson M.I."/>
            <person name="Powell A.J."/>
            <person name="Barry K."/>
            <person name="Miller A.N."/>
            <person name="Grigoriev I.V."/>
            <person name="Debuchy R."/>
            <person name="Gladieux P."/>
            <person name="Thoren M.H."/>
            <person name="Johannesson H."/>
        </authorList>
    </citation>
    <scope>NUCLEOTIDE SEQUENCE</scope>
    <source>
        <strain evidence="6">PSN4</strain>
    </source>
</reference>
<keyword evidence="7" id="KW-1185">Reference proteome</keyword>
<accession>A0AAJ0B5D4</accession>
<dbReference type="InterPro" id="IPR007148">
    <property type="entry name" value="SSU_processome_Utp12"/>
</dbReference>
<feature type="compositionally biased region" description="Low complexity" evidence="4">
    <location>
        <begin position="128"/>
        <end position="138"/>
    </location>
</feature>
<gene>
    <name evidence="6" type="ORF">QBC47DRAFT_392261</name>
</gene>
<feature type="compositionally biased region" description="Polar residues" evidence="4">
    <location>
        <begin position="33"/>
        <end position="42"/>
    </location>
</feature>
<comment type="subcellular location">
    <subcellularLocation>
        <location evidence="1">Nucleus</location>
    </subcellularLocation>
</comment>
<organism evidence="6 7">
    <name type="scientific">Echria macrotheca</name>
    <dbReference type="NCBI Taxonomy" id="438768"/>
    <lineage>
        <taxon>Eukaryota</taxon>
        <taxon>Fungi</taxon>
        <taxon>Dikarya</taxon>
        <taxon>Ascomycota</taxon>
        <taxon>Pezizomycotina</taxon>
        <taxon>Sordariomycetes</taxon>
        <taxon>Sordariomycetidae</taxon>
        <taxon>Sordariales</taxon>
        <taxon>Schizotheciaceae</taxon>
        <taxon>Echria</taxon>
    </lineage>
</organism>